<accession>A0A094LCE8</accession>
<protein>
    <submittedName>
        <fullName evidence="1">Uncharacterized protein</fullName>
    </submittedName>
</protein>
<dbReference type="AlphaFoldDB" id="A0A094LCE8"/>
<name>A0A094LCE8_9BACL</name>
<sequence>MLLQPEFSFDHNGIHAGNPKRELIKEKIRSKFRENGSEYNIDLVRQPLEVYKYVKPINIDDVPVRWWEEK</sequence>
<organism evidence="1">
    <name type="scientific">Anoxybacillus flavithermus</name>
    <dbReference type="NCBI Taxonomy" id="33934"/>
    <lineage>
        <taxon>Bacteria</taxon>
        <taxon>Bacillati</taxon>
        <taxon>Bacillota</taxon>
        <taxon>Bacilli</taxon>
        <taxon>Bacillales</taxon>
        <taxon>Anoxybacillaceae</taxon>
        <taxon>Anoxybacillus</taxon>
    </lineage>
</organism>
<dbReference type="EMBL" id="JPZO01000001">
    <property type="protein sequence ID" value="KFZ32603.1"/>
    <property type="molecule type" value="Genomic_DNA"/>
</dbReference>
<reference evidence="1" key="1">
    <citation type="submission" date="2014-08" db="EMBL/GenBank/DDBJ databases">
        <title>Fullgenome sequencing of Anoxybacillus sp.25 isolate from Garga hot-spring Russia.</title>
        <authorList>
            <person name="Rozanov A.S."/>
            <person name="Kotenko A.V."/>
            <person name="Malup T.K."/>
            <person name="Peltek S.E."/>
        </authorList>
    </citation>
    <scope>NUCLEOTIDE SEQUENCE [LARGE SCALE GENOMIC DNA]</scope>
    <source>
        <strain evidence="1">25</strain>
    </source>
</reference>
<proteinExistence type="predicted"/>
<evidence type="ECO:0000313" key="1">
    <source>
        <dbReference type="EMBL" id="KFZ32603.1"/>
    </source>
</evidence>
<gene>
    <name evidence="1" type="ORF">JS44_00080</name>
</gene>
<comment type="caution">
    <text evidence="1">The sequence shown here is derived from an EMBL/GenBank/DDBJ whole genome shotgun (WGS) entry which is preliminary data.</text>
</comment>